<name>A0ACB6ZBQ1_THEGA</name>
<sequence>PIRKATLDQDTVDKLDKAISHRPEKQELVERNILKDDKVAPALQAAKEQLQRAQLEDKIDHGLQHRPKADELVKKGILQGRKPTRSRLRPRVD</sequence>
<protein>
    <submittedName>
        <fullName evidence="1">Uncharacterized protein</fullName>
    </submittedName>
</protein>
<keyword evidence="2" id="KW-1185">Reference proteome</keyword>
<reference evidence="1" key="2">
    <citation type="journal article" date="2020" name="Nat. Commun.">
        <title>Large-scale genome sequencing of mycorrhizal fungi provides insights into the early evolution of symbiotic traits.</title>
        <authorList>
            <person name="Miyauchi S."/>
            <person name="Kiss E."/>
            <person name="Kuo A."/>
            <person name="Drula E."/>
            <person name="Kohler A."/>
            <person name="Sanchez-Garcia M."/>
            <person name="Morin E."/>
            <person name="Andreopoulos B."/>
            <person name="Barry K.W."/>
            <person name="Bonito G."/>
            <person name="Buee M."/>
            <person name="Carver A."/>
            <person name="Chen C."/>
            <person name="Cichocki N."/>
            <person name="Clum A."/>
            <person name="Culley D."/>
            <person name="Crous P.W."/>
            <person name="Fauchery L."/>
            <person name="Girlanda M."/>
            <person name="Hayes R.D."/>
            <person name="Keri Z."/>
            <person name="LaButti K."/>
            <person name="Lipzen A."/>
            <person name="Lombard V."/>
            <person name="Magnuson J."/>
            <person name="Maillard F."/>
            <person name="Murat C."/>
            <person name="Nolan M."/>
            <person name="Ohm R.A."/>
            <person name="Pangilinan J."/>
            <person name="Pereira M.F."/>
            <person name="Perotto S."/>
            <person name="Peter M."/>
            <person name="Pfister S."/>
            <person name="Riley R."/>
            <person name="Sitrit Y."/>
            <person name="Stielow J.B."/>
            <person name="Szollosi G."/>
            <person name="Zifcakova L."/>
            <person name="Stursova M."/>
            <person name="Spatafora J.W."/>
            <person name="Tedersoo L."/>
            <person name="Vaario L.M."/>
            <person name="Yamada A."/>
            <person name="Yan M."/>
            <person name="Wang P."/>
            <person name="Xu J."/>
            <person name="Bruns T."/>
            <person name="Baldrian P."/>
            <person name="Vilgalys R."/>
            <person name="Dunand C."/>
            <person name="Henrissat B."/>
            <person name="Grigoriev I.V."/>
            <person name="Hibbett D."/>
            <person name="Nagy L.G."/>
            <person name="Martin F.M."/>
        </authorList>
    </citation>
    <scope>NUCLEOTIDE SEQUENCE</scope>
    <source>
        <strain evidence="1">P2</strain>
    </source>
</reference>
<accession>A0ACB6ZBQ1</accession>
<feature type="non-terminal residue" evidence="1">
    <location>
        <position position="1"/>
    </location>
</feature>
<comment type="caution">
    <text evidence="1">The sequence shown here is derived from an EMBL/GenBank/DDBJ whole genome shotgun (WGS) entry which is preliminary data.</text>
</comment>
<reference evidence="1" key="1">
    <citation type="submission" date="2019-10" db="EMBL/GenBank/DDBJ databases">
        <authorList>
            <consortium name="DOE Joint Genome Institute"/>
            <person name="Kuo A."/>
            <person name="Miyauchi S."/>
            <person name="Kiss E."/>
            <person name="Drula E."/>
            <person name="Kohler A."/>
            <person name="Sanchez-Garcia M."/>
            <person name="Andreopoulos B."/>
            <person name="Barry K.W."/>
            <person name="Bonito G."/>
            <person name="Buee M."/>
            <person name="Carver A."/>
            <person name="Chen C."/>
            <person name="Cichocki N."/>
            <person name="Clum A."/>
            <person name="Culley D."/>
            <person name="Crous P.W."/>
            <person name="Fauchery L."/>
            <person name="Girlanda M."/>
            <person name="Hayes R."/>
            <person name="Keri Z."/>
            <person name="Labutti K."/>
            <person name="Lipzen A."/>
            <person name="Lombard V."/>
            <person name="Magnuson J."/>
            <person name="Maillard F."/>
            <person name="Morin E."/>
            <person name="Murat C."/>
            <person name="Nolan M."/>
            <person name="Ohm R."/>
            <person name="Pangilinan J."/>
            <person name="Pereira M."/>
            <person name="Perotto S."/>
            <person name="Peter M."/>
            <person name="Riley R."/>
            <person name="Sitrit Y."/>
            <person name="Stielow B."/>
            <person name="Szollosi G."/>
            <person name="Zifcakova L."/>
            <person name="Stursova M."/>
            <person name="Spatafora J.W."/>
            <person name="Tedersoo L."/>
            <person name="Vaario L.-M."/>
            <person name="Yamada A."/>
            <person name="Yan M."/>
            <person name="Wang P."/>
            <person name="Xu J."/>
            <person name="Bruns T."/>
            <person name="Baldrian P."/>
            <person name="Vilgalys R."/>
            <person name="Henrissat B."/>
            <person name="Grigoriev I.V."/>
            <person name="Hibbett D."/>
            <person name="Nagy L.G."/>
            <person name="Martin F.M."/>
        </authorList>
    </citation>
    <scope>NUCLEOTIDE SEQUENCE</scope>
    <source>
        <strain evidence="1">P2</strain>
    </source>
</reference>
<dbReference type="Proteomes" id="UP000886501">
    <property type="component" value="Unassembled WGS sequence"/>
</dbReference>
<gene>
    <name evidence="1" type="ORF">BDM02DRAFT_3099557</name>
</gene>
<evidence type="ECO:0000313" key="2">
    <source>
        <dbReference type="Proteomes" id="UP000886501"/>
    </source>
</evidence>
<evidence type="ECO:0000313" key="1">
    <source>
        <dbReference type="EMBL" id="KAF9646576.1"/>
    </source>
</evidence>
<dbReference type="EMBL" id="MU118054">
    <property type="protein sequence ID" value="KAF9646576.1"/>
    <property type="molecule type" value="Genomic_DNA"/>
</dbReference>
<proteinExistence type="predicted"/>
<organism evidence="1 2">
    <name type="scientific">Thelephora ganbajun</name>
    <name type="common">Ganba fungus</name>
    <dbReference type="NCBI Taxonomy" id="370292"/>
    <lineage>
        <taxon>Eukaryota</taxon>
        <taxon>Fungi</taxon>
        <taxon>Dikarya</taxon>
        <taxon>Basidiomycota</taxon>
        <taxon>Agaricomycotina</taxon>
        <taxon>Agaricomycetes</taxon>
        <taxon>Thelephorales</taxon>
        <taxon>Thelephoraceae</taxon>
        <taxon>Thelephora</taxon>
    </lineage>
</organism>